<dbReference type="InterPro" id="IPR001128">
    <property type="entry name" value="Cyt_P450"/>
</dbReference>
<keyword evidence="7" id="KW-0812">Transmembrane</keyword>
<dbReference type="InterPro" id="IPR002401">
    <property type="entry name" value="Cyt_P450_E_grp-I"/>
</dbReference>
<evidence type="ECO:0000256" key="1">
    <source>
        <dbReference type="ARBA" id="ARBA00010617"/>
    </source>
</evidence>
<evidence type="ECO:0000256" key="2">
    <source>
        <dbReference type="ARBA" id="ARBA00022723"/>
    </source>
</evidence>
<sequence length="569" mass="64674">MPTVGPARNARLYKADGLSSQSLSFLSFPTPHYFLSFRVRHFSRSTKRVLFCIFTMAVLTFLDAAIQYSGGVKPRTAMIFVLLAALVYKYRSHAVGTRPRRDLKQPKGAIPFLGHMPLLASIPGTKLYDFFEKQHRELGPVWSISLPFMGRMIQGDDPAMIEYVLKTNFWNYEKGELLRSTLADIYGRTFFVVDGEEWKFQRKLAMQVLNVNAFREYTSDVFVQEGQKVIDYLYKAADEGTIVDFQELMLHYTLDTFTKISVGKSFGCLDNIENDVPLAVAFDRLLSVSAGRITNPAWKITEPLTGVTKTVKEDRDMIRKYYLEVIEERRQNGYHKTKKDMLQLVMEVMDDDGNPLSEDLIMDIVFQMTVAGRDTTAQGLSWMLYLLLRDGADKSVLKTLVQEVDDVLQGVEPTYDTYKRQKYGEACFNEAQRIYPGGPRNLKLCVSDDVLPGGVKIHKGEWFTWSPYVMGRSEHVWGPDVLEYKPSRWLNAERPPASKFVAFNVGPRTCPGQQFATCEALTILGLILQSFELELVDSSTVPAYGVSLTFPMLHGLPIRVHRRGAKEAE</sequence>
<organism evidence="8 9">
    <name type="scientific">Mortierella alpina</name>
    <name type="common">Oleaginous fungus</name>
    <name type="synonym">Mortierella renispora</name>
    <dbReference type="NCBI Taxonomy" id="64518"/>
    <lineage>
        <taxon>Eukaryota</taxon>
        <taxon>Fungi</taxon>
        <taxon>Fungi incertae sedis</taxon>
        <taxon>Mucoromycota</taxon>
        <taxon>Mortierellomycotina</taxon>
        <taxon>Mortierellomycetes</taxon>
        <taxon>Mortierellales</taxon>
        <taxon>Mortierellaceae</taxon>
        <taxon>Mortierella</taxon>
    </lineage>
</organism>
<protein>
    <recommendedName>
        <fullName evidence="10">Cytochrome P450</fullName>
    </recommendedName>
</protein>
<dbReference type="PROSITE" id="PS00086">
    <property type="entry name" value="CYTOCHROME_P450"/>
    <property type="match status" value="1"/>
</dbReference>
<evidence type="ECO:0000313" key="9">
    <source>
        <dbReference type="Proteomes" id="UP000717515"/>
    </source>
</evidence>
<keyword evidence="7" id="KW-1133">Transmembrane helix</keyword>
<dbReference type="GO" id="GO:0020037">
    <property type="term" value="F:heme binding"/>
    <property type="evidence" value="ECO:0007669"/>
    <property type="project" value="InterPro"/>
</dbReference>
<keyword evidence="2 5" id="KW-0479">Metal-binding</keyword>
<comment type="similarity">
    <text evidence="1 6">Belongs to the cytochrome P450 family.</text>
</comment>
<dbReference type="GO" id="GO:0006629">
    <property type="term" value="P:lipid metabolic process"/>
    <property type="evidence" value="ECO:0007669"/>
    <property type="project" value="UniProtKB-ARBA"/>
</dbReference>
<dbReference type="Gene3D" id="1.10.630.10">
    <property type="entry name" value="Cytochrome P450"/>
    <property type="match status" value="1"/>
</dbReference>
<dbReference type="GO" id="GO:0016705">
    <property type="term" value="F:oxidoreductase activity, acting on paired donors, with incorporation or reduction of molecular oxygen"/>
    <property type="evidence" value="ECO:0007669"/>
    <property type="project" value="InterPro"/>
</dbReference>
<dbReference type="AlphaFoldDB" id="A0A9P8A0Q0"/>
<dbReference type="PANTHER" id="PTHR24296">
    <property type="entry name" value="CYTOCHROME P450"/>
    <property type="match status" value="1"/>
</dbReference>
<evidence type="ECO:0000256" key="7">
    <source>
        <dbReference type="SAM" id="Phobius"/>
    </source>
</evidence>
<evidence type="ECO:0000256" key="3">
    <source>
        <dbReference type="ARBA" id="ARBA00023002"/>
    </source>
</evidence>
<dbReference type="PRINTS" id="PR00385">
    <property type="entry name" value="P450"/>
</dbReference>
<dbReference type="InterPro" id="IPR036396">
    <property type="entry name" value="Cyt_P450_sf"/>
</dbReference>
<feature type="transmembrane region" description="Helical" evidence="7">
    <location>
        <begin position="49"/>
        <end position="68"/>
    </location>
</feature>
<dbReference type="EMBL" id="JAIFTL010000321">
    <property type="protein sequence ID" value="KAG9320157.1"/>
    <property type="molecule type" value="Genomic_DNA"/>
</dbReference>
<keyword evidence="4 5" id="KW-0408">Iron</keyword>
<comment type="caution">
    <text evidence="8">The sequence shown here is derived from an EMBL/GenBank/DDBJ whole genome shotgun (WGS) entry which is preliminary data.</text>
</comment>
<keyword evidence="5 6" id="KW-0349">Heme</keyword>
<evidence type="ECO:0000313" key="8">
    <source>
        <dbReference type="EMBL" id="KAG9320157.1"/>
    </source>
</evidence>
<dbReference type="PRINTS" id="PR00463">
    <property type="entry name" value="EP450I"/>
</dbReference>
<comment type="cofactor">
    <cofactor evidence="5">
        <name>heme</name>
        <dbReference type="ChEBI" id="CHEBI:30413"/>
    </cofactor>
</comment>
<feature type="binding site" description="axial binding residue" evidence="5">
    <location>
        <position position="510"/>
    </location>
    <ligand>
        <name>heme</name>
        <dbReference type="ChEBI" id="CHEBI:30413"/>
    </ligand>
    <ligandPart>
        <name>Fe</name>
        <dbReference type="ChEBI" id="CHEBI:18248"/>
    </ligandPart>
</feature>
<dbReference type="SUPFAM" id="SSF48264">
    <property type="entry name" value="Cytochrome P450"/>
    <property type="match status" value="1"/>
</dbReference>
<keyword evidence="6" id="KW-0503">Monooxygenase</keyword>
<evidence type="ECO:0000256" key="4">
    <source>
        <dbReference type="ARBA" id="ARBA00023004"/>
    </source>
</evidence>
<evidence type="ECO:0008006" key="10">
    <source>
        <dbReference type="Google" id="ProtNLM"/>
    </source>
</evidence>
<keyword evidence="3 6" id="KW-0560">Oxidoreductase</keyword>
<dbReference type="InterPro" id="IPR017972">
    <property type="entry name" value="Cyt_P450_CS"/>
</dbReference>
<gene>
    <name evidence="8" type="ORF">KVV02_004294</name>
</gene>
<dbReference type="Pfam" id="PF00067">
    <property type="entry name" value="p450"/>
    <property type="match status" value="1"/>
</dbReference>
<evidence type="ECO:0000256" key="6">
    <source>
        <dbReference type="RuleBase" id="RU000461"/>
    </source>
</evidence>
<dbReference type="GO" id="GO:0004497">
    <property type="term" value="F:monooxygenase activity"/>
    <property type="evidence" value="ECO:0007669"/>
    <property type="project" value="UniProtKB-KW"/>
</dbReference>
<reference evidence="8" key="1">
    <citation type="submission" date="2021-07" db="EMBL/GenBank/DDBJ databases">
        <title>Draft genome of Mortierella alpina, strain LL118, isolated from an aspen leaf litter sample.</title>
        <authorList>
            <person name="Yang S."/>
            <person name="Vinatzer B.A."/>
        </authorList>
    </citation>
    <scope>NUCLEOTIDE SEQUENCE</scope>
    <source>
        <strain evidence="8">LL118</strain>
    </source>
</reference>
<proteinExistence type="inferred from homology"/>
<name>A0A9P8A0Q0_MORAP</name>
<accession>A0A9P8A0Q0</accession>
<dbReference type="GO" id="GO:0005506">
    <property type="term" value="F:iron ion binding"/>
    <property type="evidence" value="ECO:0007669"/>
    <property type="project" value="InterPro"/>
</dbReference>
<dbReference type="Proteomes" id="UP000717515">
    <property type="component" value="Unassembled WGS sequence"/>
</dbReference>
<evidence type="ECO:0000256" key="5">
    <source>
        <dbReference type="PIRSR" id="PIRSR602401-1"/>
    </source>
</evidence>
<keyword evidence="7" id="KW-0472">Membrane</keyword>